<proteinExistence type="predicted"/>
<dbReference type="AlphaFoldDB" id="Q5Z937"/>
<dbReference type="Proteomes" id="UP000000763">
    <property type="component" value="Chromosome 6"/>
</dbReference>
<protein>
    <submittedName>
        <fullName evidence="1">Uncharacterized protein</fullName>
    </submittedName>
</protein>
<evidence type="ECO:0000313" key="1">
    <source>
        <dbReference type="EMBL" id="BAD53717.1"/>
    </source>
</evidence>
<gene>
    <name evidence="1" type="primary">P0659D09.47</name>
</gene>
<reference evidence="2" key="2">
    <citation type="journal article" date="2008" name="Nucleic Acids Res.">
        <title>The rice annotation project database (RAP-DB): 2008 update.</title>
        <authorList>
            <consortium name="The rice annotation project (RAP)"/>
        </authorList>
    </citation>
    <scope>GENOME REANNOTATION</scope>
    <source>
        <strain evidence="2">cv. Nipponbare</strain>
    </source>
</reference>
<dbReference type="EMBL" id="AP003686">
    <property type="protein sequence ID" value="BAD53717.1"/>
    <property type="molecule type" value="Genomic_DNA"/>
</dbReference>
<sequence length="105" mass="10878">MGGGLGRLLLGRTHAGALPGAWGLSGDDGCLRQRLRLTGASPGAAAAAAAAAPGAADMVDDEEQKMRSSRVEALPKNLITRLPGADLRRKSDTARCRTNDAINWN</sequence>
<organism evidence="1 2">
    <name type="scientific">Oryza sativa subsp. japonica</name>
    <name type="common">Rice</name>
    <dbReference type="NCBI Taxonomy" id="39947"/>
    <lineage>
        <taxon>Eukaryota</taxon>
        <taxon>Viridiplantae</taxon>
        <taxon>Streptophyta</taxon>
        <taxon>Embryophyta</taxon>
        <taxon>Tracheophyta</taxon>
        <taxon>Spermatophyta</taxon>
        <taxon>Magnoliopsida</taxon>
        <taxon>Liliopsida</taxon>
        <taxon>Poales</taxon>
        <taxon>Poaceae</taxon>
        <taxon>BOP clade</taxon>
        <taxon>Oryzoideae</taxon>
        <taxon>Oryzeae</taxon>
        <taxon>Oryzinae</taxon>
        <taxon>Oryza</taxon>
        <taxon>Oryza sativa</taxon>
    </lineage>
</organism>
<reference evidence="2" key="1">
    <citation type="journal article" date="2005" name="Nature">
        <title>The map-based sequence of the rice genome.</title>
        <authorList>
            <consortium name="International rice genome sequencing project (IRGSP)"/>
            <person name="Matsumoto T."/>
            <person name="Wu J."/>
            <person name="Kanamori H."/>
            <person name="Katayose Y."/>
            <person name="Fujisawa M."/>
            <person name="Namiki N."/>
            <person name="Mizuno H."/>
            <person name="Yamamoto K."/>
            <person name="Antonio B.A."/>
            <person name="Baba T."/>
            <person name="Sakata K."/>
            <person name="Nagamura Y."/>
            <person name="Aoki H."/>
            <person name="Arikawa K."/>
            <person name="Arita K."/>
            <person name="Bito T."/>
            <person name="Chiden Y."/>
            <person name="Fujitsuka N."/>
            <person name="Fukunaka R."/>
            <person name="Hamada M."/>
            <person name="Harada C."/>
            <person name="Hayashi A."/>
            <person name="Hijishita S."/>
            <person name="Honda M."/>
            <person name="Hosokawa S."/>
            <person name="Ichikawa Y."/>
            <person name="Idonuma A."/>
            <person name="Iijima M."/>
            <person name="Ikeda M."/>
            <person name="Ikeno M."/>
            <person name="Ito K."/>
            <person name="Ito S."/>
            <person name="Ito T."/>
            <person name="Ito Y."/>
            <person name="Ito Y."/>
            <person name="Iwabuchi A."/>
            <person name="Kamiya K."/>
            <person name="Karasawa W."/>
            <person name="Kurita K."/>
            <person name="Katagiri S."/>
            <person name="Kikuta A."/>
            <person name="Kobayashi H."/>
            <person name="Kobayashi N."/>
            <person name="Machita K."/>
            <person name="Maehara T."/>
            <person name="Masukawa M."/>
            <person name="Mizubayashi T."/>
            <person name="Mukai Y."/>
            <person name="Nagasaki H."/>
            <person name="Nagata Y."/>
            <person name="Naito S."/>
            <person name="Nakashima M."/>
            <person name="Nakama Y."/>
            <person name="Nakamichi Y."/>
            <person name="Nakamura M."/>
            <person name="Meguro A."/>
            <person name="Negishi M."/>
            <person name="Ohta I."/>
            <person name="Ohta T."/>
            <person name="Okamoto M."/>
            <person name="Ono N."/>
            <person name="Saji S."/>
            <person name="Sakaguchi M."/>
            <person name="Sakai K."/>
            <person name="Shibata M."/>
            <person name="Shimokawa T."/>
            <person name="Song J."/>
            <person name="Takazaki Y."/>
            <person name="Terasawa K."/>
            <person name="Tsugane M."/>
            <person name="Tsuji K."/>
            <person name="Ueda S."/>
            <person name="Waki K."/>
            <person name="Yamagata H."/>
            <person name="Yamamoto M."/>
            <person name="Yamamoto S."/>
            <person name="Yamane H."/>
            <person name="Yoshiki S."/>
            <person name="Yoshihara R."/>
            <person name="Yukawa K."/>
            <person name="Zhong H."/>
            <person name="Yano M."/>
            <person name="Yuan Q."/>
            <person name="Ouyang S."/>
            <person name="Liu J."/>
            <person name="Jones K.M."/>
            <person name="Gansberger K."/>
            <person name="Moffat K."/>
            <person name="Hill J."/>
            <person name="Bera J."/>
            <person name="Fadrosh D."/>
            <person name="Jin S."/>
            <person name="Johri S."/>
            <person name="Kim M."/>
            <person name="Overton L."/>
            <person name="Reardon M."/>
            <person name="Tsitrin T."/>
            <person name="Vuong H."/>
            <person name="Weaver B."/>
            <person name="Ciecko A."/>
            <person name="Tallon L."/>
            <person name="Jackson J."/>
            <person name="Pai G."/>
            <person name="Aken S.V."/>
            <person name="Utterback T."/>
            <person name="Reidmuller S."/>
            <person name="Feldblyum T."/>
            <person name="Hsiao J."/>
            <person name="Zismann V."/>
            <person name="Iobst S."/>
            <person name="de Vazeille A.R."/>
            <person name="Buell C.R."/>
            <person name="Ying K."/>
            <person name="Li Y."/>
            <person name="Lu T."/>
            <person name="Huang Y."/>
            <person name="Zhao Q."/>
            <person name="Feng Q."/>
            <person name="Zhang L."/>
            <person name="Zhu J."/>
            <person name="Weng Q."/>
            <person name="Mu J."/>
            <person name="Lu Y."/>
            <person name="Fan D."/>
            <person name="Liu Y."/>
            <person name="Guan J."/>
            <person name="Zhang Y."/>
            <person name="Yu S."/>
            <person name="Liu X."/>
            <person name="Zhang Y."/>
            <person name="Hong G."/>
            <person name="Han B."/>
            <person name="Choisne N."/>
            <person name="Demange N."/>
            <person name="Orjeda G."/>
            <person name="Samain S."/>
            <person name="Cattolico L."/>
            <person name="Pelletier E."/>
            <person name="Couloux A."/>
            <person name="Segurens B."/>
            <person name="Wincker P."/>
            <person name="D'Hont A."/>
            <person name="Scarpelli C."/>
            <person name="Weissenbach J."/>
            <person name="Salanoubat M."/>
            <person name="Quetier F."/>
            <person name="Yu Y."/>
            <person name="Kim H.R."/>
            <person name="Rambo T."/>
            <person name="Currie J."/>
            <person name="Collura K."/>
            <person name="Luo M."/>
            <person name="Yang T."/>
            <person name="Ammiraju J.S.S."/>
            <person name="Engler F."/>
            <person name="Soderlund C."/>
            <person name="Wing R.A."/>
            <person name="Palmer L.E."/>
            <person name="de la Bastide M."/>
            <person name="Spiegel L."/>
            <person name="Nascimento L."/>
            <person name="Zutavern T."/>
            <person name="O'Shaughnessy A."/>
            <person name="Dike S."/>
            <person name="Dedhia N."/>
            <person name="Preston R."/>
            <person name="Balija V."/>
            <person name="McCombie W.R."/>
            <person name="Chow T."/>
            <person name="Chen H."/>
            <person name="Chung M."/>
            <person name="Chen C."/>
            <person name="Shaw J."/>
            <person name="Wu H."/>
            <person name="Hsiao K."/>
            <person name="Chao Y."/>
            <person name="Chu M."/>
            <person name="Cheng C."/>
            <person name="Hour A."/>
            <person name="Lee P."/>
            <person name="Lin S."/>
            <person name="Lin Y."/>
            <person name="Liou J."/>
            <person name="Liu S."/>
            <person name="Hsing Y."/>
            <person name="Raghuvanshi S."/>
            <person name="Mohanty A."/>
            <person name="Bharti A.K."/>
            <person name="Gaur A."/>
            <person name="Gupta V."/>
            <person name="Kumar D."/>
            <person name="Ravi V."/>
            <person name="Vij S."/>
            <person name="Kapur A."/>
            <person name="Khurana P."/>
            <person name="Khurana P."/>
            <person name="Khurana J.P."/>
            <person name="Tyagi A.K."/>
            <person name="Gaikwad K."/>
            <person name="Singh A."/>
            <person name="Dalal V."/>
            <person name="Srivastava S."/>
            <person name="Dixit A."/>
            <person name="Pal A.K."/>
            <person name="Ghazi I.A."/>
            <person name="Yadav M."/>
            <person name="Pandit A."/>
            <person name="Bhargava A."/>
            <person name="Sureshbabu K."/>
            <person name="Batra K."/>
            <person name="Sharma T.R."/>
            <person name="Mohapatra T."/>
            <person name="Singh N.K."/>
            <person name="Messing J."/>
            <person name="Nelson A.B."/>
            <person name="Fuks G."/>
            <person name="Kavchok S."/>
            <person name="Keizer G."/>
            <person name="Linton E."/>
            <person name="Llaca V."/>
            <person name="Song R."/>
            <person name="Tanyolac B."/>
            <person name="Young S."/>
            <person name="Ho-Il K."/>
            <person name="Hahn J.H."/>
            <person name="Sangsakoo G."/>
            <person name="Vanavichit A."/>
            <person name="de Mattos Luiz.A.T."/>
            <person name="Zimmer P.D."/>
            <person name="Malone G."/>
            <person name="Dellagostin O."/>
            <person name="de Oliveira A.C."/>
            <person name="Bevan M."/>
            <person name="Bancroft I."/>
            <person name="Minx P."/>
            <person name="Cordum H."/>
            <person name="Wilson R."/>
            <person name="Cheng Z."/>
            <person name="Jin W."/>
            <person name="Jiang J."/>
            <person name="Leong S.A."/>
            <person name="Iwama H."/>
            <person name="Gojobori T."/>
            <person name="Itoh T."/>
            <person name="Niimura Y."/>
            <person name="Fujii Y."/>
            <person name="Habara T."/>
            <person name="Sakai H."/>
            <person name="Sato Y."/>
            <person name="Wilson G."/>
            <person name="Kumar K."/>
            <person name="McCouch S."/>
            <person name="Juretic N."/>
            <person name="Hoen D."/>
            <person name="Wright S."/>
            <person name="Bruskiewich R."/>
            <person name="Bureau T."/>
            <person name="Miyao A."/>
            <person name="Hirochika H."/>
            <person name="Nishikawa T."/>
            <person name="Kadowaki K."/>
            <person name="Sugiura M."/>
            <person name="Burr B."/>
            <person name="Sasaki T."/>
        </authorList>
    </citation>
    <scope>NUCLEOTIDE SEQUENCE [LARGE SCALE GENOMIC DNA]</scope>
    <source>
        <strain evidence="2">cv. Nipponbare</strain>
    </source>
</reference>
<evidence type="ECO:0000313" key="2">
    <source>
        <dbReference type="Proteomes" id="UP000000763"/>
    </source>
</evidence>
<accession>Q5Z937</accession>
<name>Q5Z937_ORYSJ</name>